<reference evidence="2" key="1">
    <citation type="submission" date="2023-07" db="EMBL/GenBank/DDBJ databases">
        <title>Between Cages and Wild: Unraveling the Impact of Captivity on Animal Microbiomes and Antimicrobial Resistance.</title>
        <authorList>
            <person name="Schmartz G.P."/>
            <person name="Rehner J."/>
            <person name="Schuff M.J."/>
            <person name="Becker S.L."/>
            <person name="Kravczyk M."/>
            <person name="Gurevich A."/>
            <person name="Francke R."/>
            <person name="Mueller R."/>
            <person name="Keller V."/>
            <person name="Keller A."/>
        </authorList>
    </citation>
    <scope>NUCLEOTIDE SEQUENCE</scope>
    <source>
        <strain evidence="2">S12M_St_49</strain>
    </source>
</reference>
<feature type="signal peptide" evidence="1">
    <location>
        <begin position="1"/>
        <end position="34"/>
    </location>
</feature>
<evidence type="ECO:0000256" key="1">
    <source>
        <dbReference type="SAM" id="SignalP"/>
    </source>
</evidence>
<name>A0AA43U9N5_9ACTN</name>
<comment type="caution">
    <text evidence="2">The sequence shown here is derived from an EMBL/GenBank/DDBJ whole genome shotgun (WGS) entry which is preliminary data.</text>
</comment>
<evidence type="ECO:0000313" key="3">
    <source>
        <dbReference type="Proteomes" id="UP001168575"/>
    </source>
</evidence>
<dbReference type="EMBL" id="JAUMVS010000004">
    <property type="protein sequence ID" value="MDO4841181.1"/>
    <property type="molecule type" value="Genomic_DNA"/>
</dbReference>
<dbReference type="AlphaFoldDB" id="A0AA43U9N5"/>
<evidence type="ECO:0000313" key="2">
    <source>
        <dbReference type="EMBL" id="MDO4841181.1"/>
    </source>
</evidence>
<keyword evidence="1" id="KW-0732">Signal</keyword>
<sequence length="634" mass="68326">MNATAKERKFAVALCALVAALVIGATCLAAHAYADNNQGATVEVKIVATYAKDGTITVPSTTVKNETDYVIVIDKVTIKSDYSFVSDWKTDAQGKTIQPNETLTVNWTANTTVPSSFKGSTEVHVGTIIYTLSYKQVLPDISLDQDTYTYNGRVITPRINGLDGLKEGTDYTVSYENNVNAGTATATVTGIGKYAGTKELAFTIEKANPVVPSADELTTSAYTNQTLADVALPVLDAAQYDGTLAWETPTDTVGDTAGTVKRAALYTPKDAANYNTVELEVSIAVADYYTVVYHGNGGVTADGKDIVYQLCDIAKGDVLNASKFQLEGKTFAFWTLGTAESGNVDSNTTTFMDQHAFENPLSTTKESEVHLYAYWVDESVGDYWMAAAQSASPDATILKTQSQIDALRSNPSASVSEWTTLMQNNARLYTFWQEDAALPYANRYVEFRIIQVGEHDNDGSAVSFMATHALPAAQQMNSEGTSVGGWTGSQLYKTVMPGYVAKGLQGISPKAVAKKSTTSTTTEDWAEITTSDTFWLLSYSEVTGSSLPYIRSEGTQYVWFADSGIKPSSSNPALAGLPKTRNGGTPASAWDLQAWSRSPDVQFGRGFGTIDNAGYPDSTFFASRYYSIVPAFSF</sequence>
<feature type="chain" id="PRO_5041326382" evidence="1">
    <location>
        <begin position="35"/>
        <end position="634"/>
    </location>
</feature>
<proteinExistence type="predicted"/>
<dbReference type="Proteomes" id="UP001168575">
    <property type="component" value="Unassembled WGS sequence"/>
</dbReference>
<gene>
    <name evidence="2" type="ORF">Q3982_00685</name>
</gene>
<organism evidence="2 3">
    <name type="scientific">Phoenicibacter congonensis</name>
    <dbReference type="NCBI Taxonomy" id="1944646"/>
    <lineage>
        <taxon>Bacteria</taxon>
        <taxon>Bacillati</taxon>
        <taxon>Actinomycetota</taxon>
        <taxon>Coriobacteriia</taxon>
        <taxon>Eggerthellales</taxon>
        <taxon>Eggerthellaceae</taxon>
        <taxon>Phoenicibacter</taxon>
    </lineage>
</organism>
<keyword evidence="3" id="KW-1185">Reference proteome</keyword>
<protein>
    <submittedName>
        <fullName evidence="2">Uncharacterized protein</fullName>
    </submittedName>
</protein>
<accession>A0AA43U9N5</accession>